<protein>
    <recommendedName>
        <fullName evidence="4">Peptidase A1 domain-containing protein</fullName>
    </recommendedName>
</protein>
<dbReference type="InterPro" id="IPR033121">
    <property type="entry name" value="PEPTIDASE_A1"/>
</dbReference>
<dbReference type="PANTHER" id="PTHR13683:SF232">
    <property type="entry name" value="OS09G0542100 PROTEIN"/>
    <property type="match status" value="1"/>
</dbReference>
<evidence type="ECO:0000256" key="2">
    <source>
        <dbReference type="PIRSR" id="PIRSR601461-1"/>
    </source>
</evidence>
<sequence>MYHRHSEEVTRVLGAAGLPAKGTAEYYSAWAAYDQRRHLSSSHRNLPAFTFAGGDITENIINLASLQYALVYVGTPPVPFLVALDTGSATFWLPCGCNDCARSFQKSHGEQINLYSYNYSASQTSEVVPCGSPYCFPPKREDCPLRAPDNYPCPYEADYMAKNTSSRGILVKDVMHIETYDDNRTRSSAPVILGCGKVETGDFLDVDAVNGLLGLGYSALDVTSLLSSQGLVRNSFSMCFAPNGYGRIAFGDKGDDDQIFTPILPTFDKSPYYNIEIEHISVDNVVINVSLVALFDSGTTLTYLTGEAYTLVTKIFNSLIVNATLSPIPVGPFEHCYVARLHDYSGGPSTRWWWLLNPAAADPQRGLTARERRRFSSNQRRRLRTATIQDLLLMAAATPPSGGGSFCRYSCVRRSIANRGRDLGARRRKHTAATSAIFLAPVQDPAANSTATGLATILSGFPCAPSALRRLCTDPRTLGDN</sequence>
<dbReference type="Pfam" id="PF14543">
    <property type="entry name" value="TAXi_N"/>
    <property type="match status" value="1"/>
</dbReference>
<dbReference type="InterPro" id="IPR034164">
    <property type="entry name" value="Pepsin-like_dom"/>
</dbReference>
<dbReference type="SUPFAM" id="SSF50630">
    <property type="entry name" value="Acid proteases"/>
    <property type="match status" value="1"/>
</dbReference>
<dbReference type="AlphaFoldDB" id="A0A484N532"/>
<feature type="domain" description="Peptidase A1" evidence="4">
    <location>
        <begin position="67"/>
        <end position="481"/>
    </location>
</feature>
<keyword evidence="3" id="KW-0064">Aspartyl protease</keyword>
<evidence type="ECO:0000313" key="5">
    <source>
        <dbReference type="EMBL" id="VFQ96223.1"/>
    </source>
</evidence>
<dbReference type="PRINTS" id="PR00792">
    <property type="entry name" value="PEPSIN"/>
</dbReference>
<name>A0A484N532_9ASTE</name>
<dbReference type="PROSITE" id="PS00141">
    <property type="entry name" value="ASP_PROTEASE"/>
    <property type="match status" value="1"/>
</dbReference>
<dbReference type="EMBL" id="OOIL02005938">
    <property type="protein sequence ID" value="VFQ96223.1"/>
    <property type="molecule type" value="Genomic_DNA"/>
</dbReference>
<keyword evidence="3" id="KW-0378">Hydrolase</keyword>
<organism evidence="5 6">
    <name type="scientific">Cuscuta campestris</name>
    <dbReference type="NCBI Taxonomy" id="132261"/>
    <lineage>
        <taxon>Eukaryota</taxon>
        <taxon>Viridiplantae</taxon>
        <taxon>Streptophyta</taxon>
        <taxon>Embryophyta</taxon>
        <taxon>Tracheophyta</taxon>
        <taxon>Spermatophyta</taxon>
        <taxon>Magnoliopsida</taxon>
        <taxon>eudicotyledons</taxon>
        <taxon>Gunneridae</taxon>
        <taxon>Pentapetalae</taxon>
        <taxon>asterids</taxon>
        <taxon>lamiids</taxon>
        <taxon>Solanales</taxon>
        <taxon>Convolvulaceae</taxon>
        <taxon>Cuscuteae</taxon>
        <taxon>Cuscuta</taxon>
        <taxon>Cuscuta subgen. Grammica</taxon>
        <taxon>Cuscuta sect. Cleistogrammica</taxon>
    </lineage>
</organism>
<dbReference type="InterPro" id="IPR032861">
    <property type="entry name" value="TAXi_N"/>
</dbReference>
<feature type="active site" evidence="2">
    <location>
        <position position="296"/>
    </location>
</feature>
<dbReference type="InterPro" id="IPR001969">
    <property type="entry name" value="Aspartic_peptidase_AS"/>
</dbReference>
<dbReference type="OrthoDB" id="2747330at2759"/>
<gene>
    <name evidence="5" type="ORF">CCAM_LOCUS37999</name>
</gene>
<proteinExistence type="inferred from homology"/>
<dbReference type="GO" id="GO:0006508">
    <property type="term" value="P:proteolysis"/>
    <property type="evidence" value="ECO:0007669"/>
    <property type="project" value="UniProtKB-KW"/>
</dbReference>
<dbReference type="InterPro" id="IPR001461">
    <property type="entry name" value="Aspartic_peptidase_A1"/>
</dbReference>
<dbReference type="GO" id="GO:0004190">
    <property type="term" value="F:aspartic-type endopeptidase activity"/>
    <property type="evidence" value="ECO:0007669"/>
    <property type="project" value="UniProtKB-KW"/>
</dbReference>
<dbReference type="CDD" id="cd05471">
    <property type="entry name" value="pepsin_like"/>
    <property type="match status" value="1"/>
</dbReference>
<dbReference type="PANTHER" id="PTHR13683">
    <property type="entry name" value="ASPARTYL PROTEASES"/>
    <property type="match status" value="1"/>
</dbReference>
<evidence type="ECO:0000259" key="4">
    <source>
        <dbReference type="PROSITE" id="PS51767"/>
    </source>
</evidence>
<reference evidence="5 6" key="1">
    <citation type="submission" date="2018-04" db="EMBL/GenBank/DDBJ databases">
        <authorList>
            <person name="Vogel A."/>
        </authorList>
    </citation>
    <scope>NUCLEOTIDE SEQUENCE [LARGE SCALE GENOMIC DNA]</scope>
</reference>
<dbReference type="Gene3D" id="2.40.70.10">
    <property type="entry name" value="Acid Proteases"/>
    <property type="match status" value="2"/>
</dbReference>
<keyword evidence="6" id="KW-1185">Reference proteome</keyword>
<accession>A0A484N532</accession>
<comment type="similarity">
    <text evidence="1 3">Belongs to the peptidase A1 family.</text>
</comment>
<evidence type="ECO:0000313" key="6">
    <source>
        <dbReference type="Proteomes" id="UP000595140"/>
    </source>
</evidence>
<dbReference type="InterPro" id="IPR021109">
    <property type="entry name" value="Peptidase_aspartic_dom_sf"/>
</dbReference>
<dbReference type="Proteomes" id="UP000595140">
    <property type="component" value="Unassembled WGS sequence"/>
</dbReference>
<dbReference type="PROSITE" id="PS51767">
    <property type="entry name" value="PEPTIDASE_A1"/>
    <property type="match status" value="1"/>
</dbReference>
<evidence type="ECO:0000256" key="3">
    <source>
        <dbReference type="RuleBase" id="RU000454"/>
    </source>
</evidence>
<feature type="active site" evidence="2">
    <location>
        <position position="85"/>
    </location>
</feature>
<keyword evidence="3" id="KW-0645">Protease</keyword>
<evidence type="ECO:0000256" key="1">
    <source>
        <dbReference type="ARBA" id="ARBA00007447"/>
    </source>
</evidence>